<dbReference type="Pfam" id="PF00239">
    <property type="entry name" value="Resolvase"/>
    <property type="match status" value="1"/>
</dbReference>
<dbReference type="PROSITE" id="PS51736">
    <property type="entry name" value="RECOMBINASES_3"/>
    <property type="match status" value="1"/>
</dbReference>
<sequence length="232" mass="26363">MFVRAYLRASTKGQDASRAKNDLIEFARERGLQIAAFYVENESGASLQRPELFRLLSDCHEGDVCLIEQVDRLSRLNADDWSKLKTELQSRRVRVVALDLPTSWMMTTATDDITGRMMDALNSMMLDMLAAIARKDYEDRRRRQQQGIEKLKEVGGYPGRKPDDQRNAGIMQMLRRGDSWNTIIAATKCSRSTLSRLSRQIKEESNDLTGMGPDGVPCALIDWSDRRKSRGA</sequence>
<dbReference type="Proteomes" id="UP000305539">
    <property type="component" value="Unassembled WGS sequence"/>
</dbReference>
<dbReference type="PROSITE" id="PS00398">
    <property type="entry name" value="RECOMBINASES_2"/>
    <property type="match status" value="1"/>
</dbReference>
<dbReference type="AlphaFoldDB" id="A0A4U1I7U4"/>
<dbReference type="GO" id="GO:0000150">
    <property type="term" value="F:DNA strand exchange activity"/>
    <property type="evidence" value="ECO:0007669"/>
    <property type="project" value="InterPro"/>
</dbReference>
<protein>
    <submittedName>
        <fullName evidence="6">Resolvase</fullName>
    </submittedName>
</protein>
<feature type="active site" description="O-(5'-phospho-DNA)-serine intermediate" evidence="4">
    <location>
        <position position="10"/>
    </location>
</feature>
<dbReference type="PANTHER" id="PTHR30461:SF25">
    <property type="entry name" value="RESOLVASE-RELATED"/>
    <property type="match status" value="1"/>
</dbReference>
<dbReference type="InterPro" id="IPR036162">
    <property type="entry name" value="Resolvase-like_N_sf"/>
</dbReference>
<dbReference type="InterPro" id="IPR006118">
    <property type="entry name" value="Recombinase_CS"/>
</dbReference>
<name>A0A4U1I7U4_9BURK</name>
<evidence type="ECO:0000256" key="2">
    <source>
        <dbReference type="ARBA" id="ARBA00023125"/>
    </source>
</evidence>
<dbReference type="SUPFAM" id="SSF53041">
    <property type="entry name" value="Resolvase-like"/>
    <property type="match status" value="1"/>
</dbReference>
<proteinExistence type="predicted"/>
<dbReference type="InterPro" id="IPR050639">
    <property type="entry name" value="SSR_resolvase"/>
</dbReference>
<evidence type="ECO:0000313" key="7">
    <source>
        <dbReference type="Proteomes" id="UP000305539"/>
    </source>
</evidence>
<evidence type="ECO:0000256" key="4">
    <source>
        <dbReference type="PIRSR" id="PIRSR606118-50"/>
    </source>
</evidence>
<organism evidence="6 7">
    <name type="scientific">Trinickia terrae</name>
    <dbReference type="NCBI Taxonomy" id="2571161"/>
    <lineage>
        <taxon>Bacteria</taxon>
        <taxon>Pseudomonadati</taxon>
        <taxon>Pseudomonadota</taxon>
        <taxon>Betaproteobacteria</taxon>
        <taxon>Burkholderiales</taxon>
        <taxon>Burkholderiaceae</taxon>
        <taxon>Trinickia</taxon>
    </lineage>
</organism>
<keyword evidence="7" id="KW-1185">Reference proteome</keyword>
<keyword evidence="3" id="KW-0233">DNA recombination</keyword>
<feature type="domain" description="Resolvase/invertase-type recombinase catalytic" evidence="5">
    <location>
        <begin position="2"/>
        <end position="155"/>
    </location>
</feature>
<keyword evidence="1" id="KW-0229">DNA integration</keyword>
<dbReference type="OrthoDB" id="8585334at2"/>
<reference evidence="6 7" key="1">
    <citation type="submission" date="2019-04" db="EMBL/GenBank/DDBJ databases">
        <title>Trinickia sp. 7GSK02, isolated from subtropical forest soil.</title>
        <authorList>
            <person name="Gao Z.-H."/>
            <person name="Qiu L.-H."/>
        </authorList>
    </citation>
    <scope>NUCLEOTIDE SEQUENCE [LARGE SCALE GENOMIC DNA]</scope>
    <source>
        <strain evidence="6 7">7GSK02</strain>
    </source>
</reference>
<dbReference type="SMART" id="SM00857">
    <property type="entry name" value="Resolvase"/>
    <property type="match status" value="1"/>
</dbReference>
<accession>A0A4U1I7U4</accession>
<dbReference type="EMBL" id="SWJE01000005">
    <property type="protein sequence ID" value="TKC89325.1"/>
    <property type="molecule type" value="Genomic_DNA"/>
</dbReference>
<dbReference type="GO" id="GO:0003677">
    <property type="term" value="F:DNA binding"/>
    <property type="evidence" value="ECO:0007669"/>
    <property type="project" value="UniProtKB-KW"/>
</dbReference>
<dbReference type="RefSeq" id="WP_136893975.1">
    <property type="nucleotide sequence ID" value="NZ_SWJE01000005.1"/>
</dbReference>
<dbReference type="Gene3D" id="3.40.50.1390">
    <property type="entry name" value="Resolvase, N-terminal catalytic domain"/>
    <property type="match status" value="1"/>
</dbReference>
<dbReference type="PANTHER" id="PTHR30461">
    <property type="entry name" value="DNA-INVERTASE FROM LAMBDOID PROPHAGE"/>
    <property type="match status" value="1"/>
</dbReference>
<dbReference type="GO" id="GO:0015074">
    <property type="term" value="P:DNA integration"/>
    <property type="evidence" value="ECO:0007669"/>
    <property type="project" value="UniProtKB-KW"/>
</dbReference>
<dbReference type="CDD" id="cd03767">
    <property type="entry name" value="SR_Res_par"/>
    <property type="match status" value="1"/>
</dbReference>
<evidence type="ECO:0000256" key="3">
    <source>
        <dbReference type="ARBA" id="ARBA00023172"/>
    </source>
</evidence>
<dbReference type="FunFam" id="3.40.50.1390:FF:000010">
    <property type="entry name" value="Recombinase resolvase family"/>
    <property type="match status" value="1"/>
</dbReference>
<evidence type="ECO:0000256" key="1">
    <source>
        <dbReference type="ARBA" id="ARBA00022908"/>
    </source>
</evidence>
<keyword evidence="2" id="KW-0238">DNA-binding</keyword>
<evidence type="ECO:0000259" key="5">
    <source>
        <dbReference type="PROSITE" id="PS51736"/>
    </source>
</evidence>
<comment type="caution">
    <text evidence="6">The sequence shown here is derived from an EMBL/GenBank/DDBJ whole genome shotgun (WGS) entry which is preliminary data.</text>
</comment>
<gene>
    <name evidence="6" type="ORF">FAZ69_10250</name>
</gene>
<dbReference type="InterPro" id="IPR006119">
    <property type="entry name" value="Resolv_N"/>
</dbReference>
<evidence type="ECO:0000313" key="6">
    <source>
        <dbReference type="EMBL" id="TKC89325.1"/>
    </source>
</evidence>